<evidence type="ECO:0000313" key="2">
    <source>
        <dbReference type="EMBL" id="CAD8132545.1"/>
    </source>
</evidence>
<dbReference type="PANTHER" id="PTHR19920:SF0">
    <property type="entry name" value="CYTOSOLIC IRON-SULFUR PROTEIN ASSEMBLY PROTEIN CIAO1-RELATED"/>
    <property type="match status" value="1"/>
</dbReference>
<comment type="caution">
    <text evidence="2">The sequence shown here is derived from an EMBL/GenBank/DDBJ whole genome shotgun (WGS) entry which is preliminary data.</text>
</comment>
<keyword evidence="1" id="KW-0853">WD repeat</keyword>
<gene>
    <name evidence="2" type="ORF">POCTA_138.1.T0030497</name>
</gene>
<organism evidence="2 3">
    <name type="scientific">Paramecium octaurelia</name>
    <dbReference type="NCBI Taxonomy" id="43137"/>
    <lineage>
        <taxon>Eukaryota</taxon>
        <taxon>Sar</taxon>
        <taxon>Alveolata</taxon>
        <taxon>Ciliophora</taxon>
        <taxon>Intramacronucleata</taxon>
        <taxon>Oligohymenophorea</taxon>
        <taxon>Peniculida</taxon>
        <taxon>Parameciidae</taxon>
        <taxon>Paramecium</taxon>
    </lineage>
</organism>
<dbReference type="Pfam" id="PF00400">
    <property type="entry name" value="WD40"/>
    <property type="match status" value="2"/>
</dbReference>
<keyword evidence="3" id="KW-1185">Reference proteome</keyword>
<evidence type="ECO:0000313" key="3">
    <source>
        <dbReference type="Proteomes" id="UP000683925"/>
    </source>
</evidence>
<name>A0A8S1RZM3_PAROT</name>
<dbReference type="GO" id="GO:0016226">
    <property type="term" value="P:iron-sulfur cluster assembly"/>
    <property type="evidence" value="ECO:0007669"/>
    <property type="project" value="TreeGrafter"/>
</dbReference>
<dbReference type="PROSITE" id="PS50082">
    <property type="entry name" value="WD_REPEATS_2"/>
    <property type="match status" value="2"/>
</dbReference>
<evidence type="ECO:0008006" key="4">
    <source>
        <dbReference type="Google" id="ProtNLM"/>
    </source>
</evidence>
<dbReference type="PANTHER" id="PTHR19920">
    <property type="entry name" value="WD40 PROTEIN CIAO1"/>
    <property type="match status" value="1"/>
</dbReference>
<dbReference type="OrthoDB" id="295882at2759"/>
<dbReference type="EMBL" id="CAJJDP010000001">
    <property type="protein sequence ID" value="CAD8132545.1"/>
    <property type="molecule type" value="Genomic_DNA"/>
</dbReference>
<dbReference type="SMART" id="SM00320">
    <property type="entry name" value="WD40"/>
    <property type="match status" value="4"/>
</dbReference>
<sequence>MIRVEYQIQIYDCIYENFKIRQYNISVFIFNTKYQQKSFLLQLSQKLYSKDQRMMQIILNLNILCQNLINSISLVNPTFNQRYFNNLNHQSIQQSKTKFNFNYNQINNIQINHNNNKQHQFNLHLLNLIQNLFTYQIIKDNKIKQDQFCFVIAINQDNSIVAVGCNSQISIYEFKQGMMKQIQILNQHIGDVFTLKFMIKSKQLISGDNGGSIVIWSSYDNNQWNFSQTIQGHRNQILCLILNTNEDLFISSNSDSSIKFWMKQNEWIRQQKITVHNSYAYQLSLNEQQDKVISCRYDNRILLENINNYDDYSHKYKQINKQQLIFCIQIIYEKRDIFFNFCNLQQNFRSENLIALTNAKSEVAV</sequence>
<protein>
    <recommendedName>
        <fullName evidence="4">WD40-repeat-containing domain</fullName>
    </recommendedName>
</protein>
<dbReference type="PROSITE" id="PS50294">
    <property type="entry name" value="WD_REPEATS_REGION"/>
    <property type="match status" value="1"/>
</dbReference>
<feature type="repeat" description="WD" evidence="1">
    <location>
        <begin position="230"/>
        <end position="261"/>
    </location>
</feature>
<reference evidence="2" key="1">
    <citation type="submission" date="2021-01" db="EMBL/GenBank/DDBJ databases">
        <authorList>
            <consortium name="Genoscope - CEA"/>
            <person name="William W."/>
        </authorList>
    </citation>
    <scope>NUCLEOTIDE SEQUENCE</scope>
</reference>
<feature type="repeat" description="WD" evidence="1">
    <location>
        <begin position="185"/>
        <end position="217"/>
    </location>
</feature>
<evidence type="ECO:0000256" key="1">
    <source>
        <dbReference type="PROSITE-ProRule" id="PRU00221"/>
    </source>
</evidence>
<dbReference type="AlphaFoldDB" id="A0A8S1RZM3"/>
<accession>A0A8S1RZM3</accession>
<dbReference type="Proteomes" id="UP000683925">
    <property type="component" value="Unassembled WGS sequence"/>
</dbReference>
<dbReference type="GO" id="GO:0097361">
    <property type="term" value="C:cytosolic [4Fe-4S] assembly targeting complex"/>
    <property type="evidence" value="ECO:0007669"/>
    <property type="project" value="TreeGrafter"/>
</dbReference>
<proteinExistence type="predicted"/>
<dbReference type="InterPro" id="IPR001680">
    <property type="entry name" value="WD40_rpt"/>
</dbReference>